<dbReference type="EMBL" id="BAABZQ010000001">
    <property type="protein sequence ID" value="GAA6499953.1"/>
    <property type="molecule type" value="Genomic_DNA"/>
</dbReference>
<evidence type="ECO:0000256" key="8">
    <source>
        <dbReference type="RuleBase" id="RU363064"/>
    </source>
</evidence>
<evidence type="ECO:0000313" key="10">
    <source>
        <dbReference type="Proteomes" id="UP001600941"/>
    </source>
</evidence>
<evidence type="ECO:0000313" key="9">
    <source>
        <dbReference type="EMBL" id="GAA6499953.1"/>
    </source>
</evidence>
<dbReference type="Pfam" id="PF01235">
    <property type="entry name" value="Na_Ala_symp"/>
    <property type="match status" value="1"/>
</dbReference>
<dbReference type="Gene3D" id="1.20.1740.10">
    <property type="entry name" value="Amino acid/polyamine transporter I"/>
    <property type="match status" value="1"/>
</dbReference>
<feature type="transmembrane region" description="Helical" evidence="8">
    <location>
        <begin position="318"/>
        <end position="338"/>
    </location>
</feature>
<protein>
    <submittedName>
        <fullName evidence="9">Alanine/glycine:cation symporter family protein</fullName>
    </submittedName>
</protein>
<keyword evidence="8" id="KW-0769">Symport</keyword>
<name>A0ABQ0BTT8_9FIRM</name>
<proteinExistence type="inferred from homology"/>
<keyword evidence="5 8" id="KW-0812">Transmembrane</keyword>
<comment type="similarity">
    <text evidence="2 8">Belongs to the alanine or glycine:cation symporter (AGCS) (TC 2.A.25) family.</text>
</comment>
<feature type="transmembrane region" description="Helical" evidence="8">
    <location>
        <begin position="365"/>
        <end position="389"/>
    </location>
</feature>
<feature type="transmembrane region" description="Helical" evidence="8">
    <location>
        <begin position="29"/>
        <end position="48"/>
    </location>
</feature>
<reference evidence="9 10" key="1">
    <citation type="submission" date="2024-04" db="EMBL/GenBank/DDBJ databases">
        <title>Defined microbial consortia suppress multidrug-resistant proinflammatory Enterobacteriaceae via ecological control.</title>
        <authorList>
            <person name="Furuichi M."/>
            <person name="Kawaguchi T."/>
            <person name="Pust M."/>
            <person name="Yasuma K."/>
            <person name="Plichta D."/>
            <person name="Hasegawa N."/>
            <person name="Ohya T."/>
            <person name="Bhattarai S."/>
            <person name="Sasajima S."/>
            <person name="Aoto Y."/>
            <person name="Tuganbaev T."/>
            <person name="Yaginuma M."/>
            <person name="Ueda M."/>
            <person name="Okahashi N."/>
            <person name="Amafuji K."/>
            <person name="Kiridooshi Y."/>
            <person name="Sugita K."/>
            <person name="Strazar M."/>
            <person name="Skelly A."/>
            <person name="Suda W."/>
            <person name="Hattori M."/>
            <person name="Nakamoto N."/>
            <person name="Caballero S."/>
            <person name="Norman J."/>
            <person name="Olle B."/>
            <person name="Tanoue T."/>
            <person name="Arita M."/>
            <person name="Bucci V."/>
            <person name="Atarashi K."/>
            <person name="Xavier R."/>
            <person name="Honda K."/>
        </authorList>
    </citation>
    <scope>NUCLEOTIDE SEQUENCE [LARGE SCALE GENOMIC DNA]</scope>
    <source>
        <strain evidence="10">k34-0107-D12</strain>
    </source>
</reference>
<feature type="transmembrane region" description="Helical" evidence="8">
    <location>
        <begin position="160"/>
        <end position="180"/>
    </location>
</feature>
<dbReference type="PIRSF" id="PIRSF006060">
    <property type="entry name" value="AA_transporter"/>
    <property type="match status" value="1"/>
</dbReference>
<evidence type="ECO:0000256" key="7">
    <source>
        <dbReference type="ARBA" id="ARBA00023136"/>
    </source>
</evidence>
<evidence type="ECO:0000256" key="3">
    <source>
        <dbReference type="ARBA" id="ARBA00022448"/>
    </source>
</evidence>
<dbReference type="PROSITE" id="PS00873">
    <property type="entry name" value="NA_ALANINE_SYMP"/>
    <property type="match status" value="1"/>
</dbReference>
<comment type="caution">
    <text evidence="9">The sequence shown here is derived from an EMBL/GenBank/DDBJ whole genome shotgun (WGS) entry which is preliminary data.</text>
</comment>
<sequence>MHYRKDGRAKNWKGQNNMLNNILTRVNDFMYTYPLLILLVGAGVYFTVRTRFVQGRLLGEAFRVLLEKAEVKDGKKQVSSFQALMISTASRVGTGNIAGIATAIAAGGPGAVFWMWVMAVIGSASAFIESTLAQVYKVKDGKDFRGGPSYYMEKALGKRYLGIIFSVLLIICFAYGFNGLQSFNMSSSLEYYIPGYADSVYPAVIGAVLAAATAFVIFGGVHRIGFITSVIVPVMAGGYLLMGLATMVMNAGRIPEVFALIFREAFDGKAIFGGFAGSAVVIGIKRGLFSNEAGMGSAPNASASAAVSHPAKQGLVQVLSVFIDTLLICSATAMMLLLSGVEGKSGVLDGIPYVQQAISANVGTWGIHFITFSIFTFAFSSLVGNYYYAESNIKFIKDDKRLLFVFRVSCLLAVFLGAQADFSVIWNVADITMGGMAVLNIVVILLLGGTAVKVLRDYEEQKKRGVEPVFRAEELGIGNTECWGEEGL</sequence>
<keyword evidence="3 8" id="KW-0813">Transport</keyword>
<dbReference type="PRINTS" id="PR00175">
    <property type="entry name" value="NAALASMPORT"/>
</dbReference>
<comment type="subcellular location">
    <subcellularLocation>
        <location evidence="1 8">Cell membrane</location>
        <topology evidence="1 8">Multi-pass membrane protein</topology>
    </subcellularLocation>
</comment>
<evidence type="ECO:0000256" key="4">
    <source>
        <dbReference type="ARBA" id="ARBA00022475"/>
    </source>
</evidence>
<dbReference type="NCBIfam" id="TIGR00835">
    <property type="entry name" value="agcS"/>
    <property type="match status" value="1"/>
</dbReference>
<dbReference type="Proteomes" id="UP001600941">
    <property type="component" value="Unassembled WGS sequence"/>
</dbReference>
<gene>
    <name evidence="9" type="ORF">K340107D12_27690</name>
</gene>
<keyword evidence="6 8" id="KW-1133">Transmembrane helix</keyword>
<evidence type="ECO:0000256" key="5">
    <source>
        <dbReference type="ARBA" id="ARBA00022692"/>
    </source>
</evidence>
<keyword evidence="7 8" id="KW-0472">Membrane</keyword>
<dbReference type="PANTHER" id="PTHR30330">
    <property type="entry name" value="AGSS FAMILY TRANSPORTER, SODIUM-ALANINE"/>
    <property type="match status" value="1"/>
</dbReference>
<keyword evidence="4 8" id="KW-1003">Cell membrane</keyword>
<feature type="transmembrane region" description="Helical" evidence="8">
    <location>
        <begin position="230"/>
        <end position="250"/>
    </location>
</feature>
<dbReference type="PANTHER" id="PTHR30330:SF1">
    <property type="entry name" value="AMINO-ACID CARRIER PROTEIN ALST"/>
    <property type="match status" value="1"/>
</dbReference>
<feature type="transmembrane region" description="Helical" evidence="8">
    <location>
        <begin position="270"/>
        <end position="288"/>
    </location>
</feature>
<feature type="transmembrane region" description="Helical" evidence="8">
    <location>
        <begin position="200"/>
        <end position="218"/>
    </location>
</feature>
<keyword evidence="10" id="KW-1185">Reference proteome</keyword>
<feature type="transmembrane region" description="Helical" evidence="8">
    <location>
        <begin position="83"/>
        <end position="107"/>
    </location>
</feature>
<dbReference type="InterPro" id="IPR001463">
    <property type="entry name" value="Na/Ala_symport"/>
</dbReference>
<organism evidence="9 10">
    <name type="scientific">Blautia parvula</name>
    <dbReference type="NCBI Taxonomy" id="2877527"/>
    <lineage>
        <taxon>Bacteria</taxon>
        <taxon>Bacillati</taxon>
        <taxon>Bacillota</taxon>
        <taxon>Clostridia</taxon>
        <taxon>Lachnospirales</taxon>
        <taxon>Lachnospiraceae</taxon>
        <taxon>Blautia</taxon>
    </lineage>
</organism>
<feature type="transmembrane region" description="Helical" evidence="8">
    <location>
        <begin position="401"/>
        <end position="419"/>
    </location>
</feature>
<evidence type="ECO:0000256" key="6">
    <source>
        <dbReference type="ARBA" id="ARBA00022989"/>
    </source>
</evidence>
<accession>A0ABQ0BTT8</accession>
<evidence type="ECO:0000256" key="1">
    <source>
        <dbReference type="ARBA" id="ARBA00004651"/>
    </source>
</evidence>
<feature type="transmembrane region" description="Helical" evidence="8">
    <location>
        <begin position="431"/>
        <end position="455"/>
    </location>
</feature>
<evidence type="ECO:0000256" key="2">
    <source>
        <dbReference type="ARBA" id="ARBA00009261"/>
    </source>
</evidence>